<keyword evidence="3" id="KW-1185">Reference proteome</keyword>
<reference evidence="2 3" key="1">
    <citation type="submission" date="2015-01" db="EMBL/GenBank/DDBJ databases">
        <title>Evolution of Trichinella species and genotypes.</title>
        <authorList>
            <person name="Korhonen P.K."/>
            <person name="Edoardo P."/>
            <person name="Giuseppe L.R."/>
            <person name="Gasser R.B."/>
        </authorList>
    </citation>
    <scope>NUCLEOTIDE SEQUENCE [LARGE SCALE GENOMIC DNA]</scope>
    <source>
        <strain evidence="2">ISS3</strain>
    </source>
</reference>
<feature type="domain" description="PiggyBac transposable element-derived protein" evidence="1">
    <location>
        <begin position="385"/>
        <end position="464"/>
    </location>
</feature>
<dbReference type="InParanoid" id="A0A0V1BT49"/>
<evidence type="ECO:0000313" key="2">
    <source>
        <dbReference type="EMBL" id="KRY40160.1"/>
    </source>
</evidence>
<dbReference type="OrthoDB" id="5863270at2759"/>
<dbReference type="InterPro" id="IPR029526">
    <property type="entry name" value="PGBD"/>
</dbReference>
<dbReference type="PANTHER" id="PTHR22955:SF65">
    <property type="entry name" value="INTEGRASE CATALYTIC DOMAIN-CONTAINING PROTEIN"/>
    <property type="match status" value="1"/>
</dbReference>
<dbReference type="InterPro" id="IPR008042">
    <property type="entry name" value="Retrotrans_Pao"/>
</dbReference>
<dbReference type="Pfam" id="PF05380">
    <property type="entry name" value="Peptidase_A17"/>
    <property type="match status" value="1"/>
</dbReference>
<dbReference type="EMBL" id="JYDH01000014">
    <property type="protein sequence ID" value="KRY40160.1"/>
    <property type="molecule type" value="Genomic_DNA"/>
</dbReference>
<evidence type="ECO:0000313" key="3">
    <source>
        <dbReference type="Proteomes" id="UP000054776"/>
    </source>
</evidence>
<name>A0A0V1BT49_TRISP</name>
<comment type="caution">
    <text evidence="2">The sequence shown here is derived from an EMBL/GenBank/DDBJ whole genome shotgun (WGS) entry which is preliminary data.</text>
</comment>
<organism evidence="2 3">
    <name type="scientific">Trichinella spiralis</name>
    <name type="common">Trichina worm</name>
    <dbReference type="NCBI Taxonomy" id="6334"/>
    <lineage>
        <taxon>Eukaryota</taxon>
        <taxon>Metazoa</taxon>
        <taxon>Ecdysozoa</taxon>
        <taxon>Nematoda</taxon>
        <taxon>Enoplea</taxon>
        <taxon>Dorylaimia</taxon>
        <taxon>Trichinellida</taxon>
        <taxon>Trichinellidae</taxon>
        <taxon>Trichinella</taxon>
    </lineage>
</organism>
<dbReference type="Proteomes" id="UP000054776">
    <property type="component" value="Unassembled WGS sequence"/>
</dbReference>
<sequence>MRTGGFALKKWVSNDLEALTDLPPEDVSSADEGRLWKTLGLHWNRHSHHLTFVPVVYSRKVDCDDELTFIFYHKRKSYQSTMCPNNTLARNPPKRHDSKRQLLSLASRLFDPLGCLAPFTIRAKRLFQLLWLKGLDWDDQLPLDINSVWCQWKRELETLESVRVPWALMVTPRDQIRHYGLHIFDDASEAVYGAVAYVMMESLNGAKEVRFCLAKTRVVPVKRLSLPRLDDSSIVLSWVQGDPRRWKPFVSNRVQEILSLTEPSQWRHCPTAGNPADKLSRGCALDTLRGDQLWWNGPAWLKKPAEQWPRLTIALSPEETRLASPERKKVITLCASLQEPSCWTVIPASAKGVHLSVHVYGHLSAALGNASWPPSADSSPDVDATLTSTYLGVKPVKLKPRWNRKQRKRVMVEVPSIVHNYNMHMGGVDLNNMLSGLYRISHKSRNWTKVVFFGVIATAATNGWLFYRREYEVFSGQKSDSID</sequence>
<accession>A0A0V1BT49</accession>
<dbReference type="AlphaFoldDB" id="A0A0V1BT49"/>
<gene>
    <name evidence="2" type="ORF">T01_5604</name>
</gene>
<protein>
    <recommendedName>
        <fullName evidence="1">PiggyBac transposable element-derived protein domain-containing protein</fullName>
    </recommendedName>
</protein>
<proteinExistence type="predicted"/>
<evidence type="ECO:0000259" key="1">
    <source>
        <dbReference type="Pfam" id="PF13843"/>
    </source>
</evidence>
<dbReference type="PANTHER" id="PTHR22955">
    <property type="entry name" value="RETROTRANSPOSON"/>
    <property type="match status" value="1"/>
</dbReference>
<dbReference type="Pfam" id="PF13843">
    <property type="entry name" value="DDE_Tnp_1_7"/>
    <property type="match status" value="1"/>
</dbReference>